<dbReference type="Gene3D" id="3.40.50.300">
    <property type="entry name" value="P-loop containing nucleotide triphosphate hydrolases"/>
    <property type="match status" value="1"/>
</dbReference>
<evidence type="ECO:0000256" key="7">
    <source>
        <dbReference type="ARBA" id="ARBA00022840"/>
    </source>
</evidence>
<protein>
    <recommendedName>
        <fullName evidence="3 9">Gluconokinase</fullName>
        <ecNumber evidence="3 9">2.7.1.12</ecNumber>
    </recommendedName>
</protein>
<keyword evidence="7 9" id="KW-0067">ATP-binding</keyword>
<dbReference type="CDD" id="cd02021">
    <property type="entry name" value="GntK"/>
    <property type="match status" value="1"/>
</dbReference>
<dbReference type="InterPro" id="IPR027417">
    <property type="entry name" value="P-loop_NTPase"/>
</dbReference>
<keyword evidence="11" id="KW-1185">Reference proteome</keyword>
<evidence type="ECO:0000256" key="3">
    <source>
        <dbReference type="ARBA" id="ARBA00012054"/>
    </source>
</evidence>
<reference evidence="10" key="1">
    <citation type="submission" date="2022-06" db="EMBL/GenBank/DDBJ databases">
        <authorList>
            <person name="Lu C.-H."/>
        </authorList>
    </citation>
    <scope>NUCLEOTIDE SEQUENCE</scope>
    <source>
        <strain evidence="10">21MJYT02-11</strain>
    </source>
</reference>
<dbReference type="PANTHER" id="PTHR43442:SF3">
    <property type="entry name" value="GLUCONOKINASE-RELATED"/>
    <property type="match status" value="1"/>
</dbReference>
<evidence type="ECO:0000313" key="11">
    <source>
        <dbReference type="Proteomes" id="UP001162811"/>
    </source>
</evidence>
<keyword evidence="6 9" id="KW-0418">Kinase</keyword>
<organism evidence="10 11">
    <name type="scientific">Ralstonia soli</name>
    <dbReference type="NCBI Taxonomy" id="2953896"/>
    <lineage>
        <taxon>Bacteria</taxon>
        <taxon>Pseudomonadati</taxon>
        <taxon>Pseudomonadota</taxon>
        <taxon>Betaproteobacteria</taxon>
        <taxon>Burkholderiales</taxon>
        <taxon>Burkholderiaceae</taxon>
        <taxon>Ralstonia</taxon>
    </lineage>
</organism>
<evidence type="ECO:0000256" key="6">
    <source>
        <dbReference type="ARBA" id="ARBA00022777"/>
    </source>
</evidence>
<dbReference type="RefSeq" id="WP_252685199.1">
    <property type="nucleotide sequence ID" value="NZ_JAMXHT010000015.1"/>
</dbReference>
<sequence length="179" mass="19459">MQNHKVLVMGVAGCGKSTLAARVAQALGAHCIEGDDHHSEASQAKMRQGIPLQNADREPWLAMLATMLASAPGHAVLACSALKRSYREQLRAAVPQLRIVYVDITLSDAIARVASRTDHMFPPSLVLSQFAVLEAPADEPDVLQIPADLPVDTQVQQVLRWIDENTSRHDNDASQSEHV</sequence>
<evidence type="ECO:0000256" key="4">
    <source>
        <dbReference type="ARBA" id="ARBA00022679"/>
    </source>
</evidence>
<name>A0ABT1ATE9_9RALS</name>
<comment type="catalytic activity">
    <reaction evidence="8 9">
        <text>D-gluconate + ATP = 6-phospho-D-gluconate + ADP + H(+)</text>
        <dbReference type="Rhea" id="RHEA:19433"/>
        <dbReference type="ChEBI" id="CHEBI:15378"/>
        <dbReference type="ChEBI" id="CHEBI:18391"/>
        <dbReference type="ChEBI" id="CHEBI:30616"/>
        <dbReference type="ChEBI" id="CHEBI:58759"/>
        <dbReference type="ChEBI" id="CHEBI:456216"/>
        <dbReference type="EC" id="2.7.1.12"/>
    </reaction>
</comment>
<reference evidence="10" key="2">
    <citation type="journal article" date="2023" name="Front. Microbiol.">
        <title>Ralstonia chuxiongensis sp. nov., Ralstonia mojiangensis sp. nov., and Ralstonia soli sp. nov., isolated from tobacco fields, are three novel species in the family Burkholderiaceae.</title>
        <authorList>
            <person name="Lu C.H."/>
            <person name="Zhang Y.Y."/>
            <person name="Jiang N."/>
            <person name="Chen W."/>
            <person name="Shao X."/>
            <person name="Zhao Z.M."/>
            <person name="Lu W.L."/>
            <person name="Hu X."/>
            <person name="Xi Y.X."/>
            <person name="Zou S.Y."/>
            <person name="Wei Q.J."/>
            <person name="Lin Z.L."/>
            <person name="Gong L."/>
            <person name="Gai X.T."/>
            <person name="Zhang L.Q."/>
            <person name="Li J.Y."/>
            <person name="Jin Y."/>
            <person name="Xia Z.Y."/>
        </authorList>
    </citation>
    <scope>NUCLEOTIDE SEQUENCE</scope>
    <source>
        <strain evidence="10">21MJYT02-11</strain>
    </source>
</reference>
<dbReference type="Proteomes" id="UP001162811">
    <property type="component" value="Unassembled WGS sequence"/>
</dbReference>
<dbReference type="EMBL" id="JAMXHT010000015">
    <property type="protein sequence ID" value="MCO5401670.1"/>
    <property type="molecule type" value="Genomic_DNA"/>
</dbReference>
<evidence type="ECO:0000256" key="2">
    <source>
        <dbReference type="ARBA" id="ARBA00008420"/>
    </source>
</evidence>
<gene>
    <name evidence="10" type="ORF">NG900_26000</name>
</gene>
<dbReference type="NCBIfam" id="TIGR01313">
    <property type="entry name" value="therm_gnt_kin"/>
    <property type="match status" value="1"/>
</dbReference>
<comment type="caution">
    <text evidence="10">The sequence shown here is derived from an EMBL/GenBank/DDBJ whole genome shotgun (WGS) entry which is preliminary data.</text>
</comment>
<keyword evidence="4 9" id="KW-0808">Transferase</keyword>
<dbReference type="EC" id="2.7.1.12" evidence="3 9"/>
<dbReference type="Pfam" id="PF13671">
    <property type="entry name" value="AAA_33"/>
    <property type="match status" value="1"/>
</dbReference>
<evidence type="ECO:0000313" key="10">
    <source>
        <dbReference type="EMBL" id="MCO5401670.1"/>
    </source>
</evidence>
<evidence type="ECO:0000256" key="1">
    <source>
        <dbReference type="ARBA" id="ARBA00004761"/>
    </source>
</evidence>
<evidence type="ECO:0000256" key="9">
    <source>
        <dbReference type="RuleBase" id="RU363066"/>
    </source>
</evidence>
<comment type="pathway">
    <text evidence="1">Carbohydrate acid metabolism.</text>
</comment>
<dbReference type="SUPFAM" id="SSF52540">
    <property type="entry name" value="P-loop containing nucleoside triphosphate hydrolases"/>
    <property type="match status" value="1"/>
</dbReference>
<keyword evidence="5 9" id="KW-0547">Nucleotide-binding</keyword>
<dbReference type="PANTHER" id="PTHR43442">
    <property type="entry name" value="GLUCONOKINASE-RELATED"/>
    <property type="match status" value="1"/>
</dbReference>
<dbReference type="InterPro" id="IPR006001">
    <property type="entry name" value="Therm_gnt_kin"/>
</dbReference>
<proteinExistence type="inferred from homology"/>
<accession>A0ABT1ATE9</accession>
<comment type="similarity">
    <text evidence="2 9">Belongs to the gluconokinase GntK/GntV family.</text>
</comment>
<evidence type="ECO:0000256" key="5">
    <source>
        <dbReference type="ARBA" id="ARBA00022741"/>
    </source>
</evidence>
<evidence type="ECO:0000256" key="8">
    <source>
        <dbReference type="ARBA" id="ARBA00048090"/>
    </source>
</evidence>